<evidence type="ECO:0000313" key="5">
    <source>
        <dbReference type="EMBL" id="KAK4249009.1"/>
    </source>
</evidence>
<evidence type="ECO:0000313" key="6">
    <source>
        <dbReference type="Proteomes" id="UP001303647"/>
    </source>
</evidence>
<dbReference type="GO" id="GO:0018580">
    <property type="term" value="F:nitronate monooxygenase activity"/>
    <property type="evidence" value="ECO:0007669"/>
    <property type="project" value="InterPro"/>
</dbReference>
<feature type="region of interest" description="Disordered" evidence="4">
    <location>
        <begin position="30"/>
        <end position="92"/>
    </location>
</feature>
<dbReference type="CDD" id="cd04730">
    <property type="entry name" value="NPD_like"/>
    <property type="match status" value="1"/>
</dbReference>
<protein>
    <recommendedName>
        <fullName evidence="7">2-nitropropane dioxygenase</fullName>
    </recommendedName>
</protein>
<dbReference type="Proteomes" id="UP001303647">
    <property type="component" value="Unassembled WGS sequence"/>
</dbReference>
<feature type="compositionally biased region" description="Low complexity" evidence="4">
    <location>
        <begin position="66"/>
        <end position="87"/>
    </location>
</feature>
<evidence type="ECO:0000256" key="1">
    <source>
        <dbReference type="ARBA" id="ARBA00022630"/>
    </source>
</evidence>
<evidence type="ECO:0000256" key="2">
    <source>
        <dbReference type="ARBA" id="ARBA00022643"/>
    </source>
</evidence>
<dbReference type="EMBL" id="MU857629">
    <property type="protein sequence ID" value="KAK4249009.1"/>
    <property type="molecule type" value="Genomic_DNA"/>
</dbReference>
<name>A0AAN7CVD1_9PEZI</name>
<reference evidence="5" key="2">
    <citation type="submission" date="2023-05" db="EMBL/GenBank/DDBJ databases">
        <authorList>
            <consortium name="Lawrence Berkeley National Laboratory"/>
            <person name="Steindorff A."/>
            <person name="Hensen N."/>
            <person name="Bonometti L."/>
            <person name="Westerberg I."/>
            <person name="Brannstrom I.O."/>
            <person name="Guillou S."/>
            <person name="Cros-Aarteil S."/>
            <person name="Calhoun S."/>
            <person name="Haridas S."/>
            <person name="Kuo A."/>
            <person name="Mondo S."/>
            <person name="Pangilinan J."/>
            <person name="Riley R."/>
            <person name="Labutti K."/>
            <person name="Andreopoulos B."/>
            <person name="Lipzen A."/>
            <person name="Chen C."/>
            <person name="Yanf M."/>
            <person name="Daum C."/>
            <person name="Ng V."/>
            <person name="Clum A."/>
            <person name="Ohm R."/>
            <person name="Martin F."/>
            <person name="Silar P."/>
            <person name="Natvig D."/>
            <person name="Lalanne C."/>
            <person name="Gautier V."/>
            <person name="Ament-Velasquez S.L."/>
            <person name="Kruys A."/>
            <person name="Hutchinson M.I."/>
            <person name="Powell A.J."/>
            <person name="Barry K."/>
            <person name="Miller A.N."/>
            <person name="Grigoriev I.V."/>
            <person name="Debuchy R."/>
            <person name="Gladieux P."/>
            <person name="Thoren M.H."/>
            <person name="Johannesson H."/>
        </authorList>
    </citation>
    <scope>NUCLEOTIDE SEQUENCE</scope>
    <source>
        <strain evidence="5">CBS 359.72</strain>
    </source>
</reference>
<dbReference type="Gene3D" id="3.20.20.70">
    <property type="entry name" value="Aldolase class I"/>
    <property type="match status" value="1"/>
</dbReference>
<dbReference type="AlphaFoldDB" id="A0AAN7CVD1"/>
<dbReference type="PANTHER" id="PTHR32332">
    <property type="entry name" value="2-NITROPROPANE DIOXYGENASE"/>
    <property type="match status" value="1"/>
</dbReference>
<proteinExistence type="predicted"/>
<dbReference type="PANTHER" id="PTHR32332:SF34">
    <property type="entry name" value="2-NITROPROPANE DIOXYGENASE FAMILY, PUTATIVE-RELATED"/>
    <property type="match status" value="1"/>
</dbReference>
<dbReference type="InterPro" id="IPR013785">
    <property type="entry name" value="Aldolase_TIM"/>
</dbReference>
<evidence type="ECO:0008006" key="7">
    <source>
        <dbReference type="Google" id="ProtNLM"/>
    </source>
</evidence>
<keyword evidence="3" id="KW-0560">Oxidoreductase</keyword>
<organism evidence="5 6">
    <name type="scientific">Corynascus novoguineensis</name>
    <dbReference type="NCBI Taxonomy" id="1126955"/>
    <lineage>
        <taxon>Eukaryota</taxon>
        <taxon>Fungi</taxon>
        <taxon>Dikarya</taxon>
        <taxon>Ascomycota</taxon>
        <taxon>Pezizomycotina</taxon>
        <taxon>Sordariomycetes</taxon>
        <taxon>Sordariomycetidae</taxon>
        <taxon>Sordariales</taxon>
        <taxon>Chaetomiaceae</taxon>
        <taxon>Corynascus</taxon>
    </lineage>
</organism>
<dbReference type="InterPro" id="IPR004136">
    <property type="entry name" value="NMO"/>
</dbReference>
<dbReference type="SUPFAM" id="SSF51412">
    <property type="entry name" value="Inosine monophosphate dehydrogenase (IMPDH)"/>
    <property type="match status" value="1"/>
</dbReference>
<dbReference type="Pfam" id="PF03060">
    <property type="entry name" value="NMO"/>
    <property type="match status" value="2"/>
</dbReference>
<keyword evidence="6" id="KW-1185">Reference proteome</keyword>
<evidence type="ECO:0000256" key="4">
    <source>
        <dbReference type="SAM" id="MobiDB-lite"/>
    </source>
</evidence>
<keyword evidence="2" id="KW-0288">FMN</keyword>
<gene>
    <name evidence="5" type="ORF">C7999DRAFT_13093</name>
</gene>
<keyword evidence="1" id="KW-0285">Flavoprotein</keyword>
<evidence type="ECO:0000256" key="3">
    <source>
        <dbReference type="ARBA" id="ARBA00023002"/>
    </source>
</evidence>
<reference evidence="5" key="1">
    <citation type="journal article" date="2023" name="Mol. Phylogenet. Evol.">
        <title>Genome-scale phylogeny and comparative genomics of the fungal order Sordariales.</title>
        <authorList>
            <person name="Hensen N."/>
            <person name="Bonometti L."/>
            <person name="Westerberg I."/>
            <person name="Brannstrom I.O."/>
            <person name="Guillou S."/>
            <person name="Cros-Aarteil S."/>
            <person name="Calhoun S."/>
            <person name="Haridas S."/>
            <person name="Kuo A."/>
            <person name="Mondo S."/>
            <person name="Pangilinan J."/>
            <person name="Riley R."/>
            <person name="LaButti K."/>
            <person name="Andreopoulos B."/>
            <person name="Lipzen A."/>
            <person name="Chen C."/>
            <person name="Yan M."/>
            <person name="Daum C."/>
            <person name="Ng V."/>
            <person name="Clum A."/>
            <person name="Steindorff A."/>
            <person name="Ohm R.A."/>
            <person name="Martin F."/>
            <person name="Silar P."/>
            <person name="Natvig D.O."/>
            <person name="Lalanne C."/>
            <person name="Gautier V."/>
            <person name="Ament-Velasquez S.L."/>
            <person name="Kruys A."/>
            <person name="Hutchinson M.I."/>
            <person name="Powell A.J."/>
            <person name="Barry K."/>
            <person name="Miller A.N."/>
            <person name="Grigoriev I.V."/>
            <person name="Debuchy R."/>
            <person name="Gladieux P."/>
            <person name="Hiltunen Thoren M."/>
            <person name="Johannesson H."/>
        </authorList>
    </citation>
    <scope>NUCLEOTIDE SEQUENCE</scope>
    <source>
        <strain evidence="5">CBS 359.72</strain>
    </source>
</reference>
<accession>A0AAN7CVD1</accession>
<comment type="caution">
    <text evidence="5">The sequence shown here is derived from an EMBL/GenBank/DDBJ whole genome shotgun (WGS) entry which is preliminary data.</text>
</comment>
<sequence>MTLPPHGRWVSVLLSRNRIFALSSEAPLSAFRNNGNERKSSTTSRQSRLIQHAASPQPRSIAKSFSTSASLTNNNNSDTTNASTDSTMEGNLRQTVTLRQRLTASYPWMTPPLIVAAPMRVMSGPELAVAVSRAGGLGFIGPGLSPESTAADLETAKELLAAPENADWQQPGGTLLPIGVGLQLWNGDVDAAAAAVARYRPAAVWLFAPRHGQADVDAWAGRLRAASPGTQVWLQVGTLREALDAVRDASSSSPPDVLVVQGAEAGGHGRASDGTGFVTLLPEIADATRGCGDGIPLVAAGGVADGRGVVAALGVGAAGVVMGTRFLASHEARIKKGYQDEVIRATDGGANTVRTHLYNHLRGTFGWPDQFSPRTIVNRSWVEHQAGTPFEEIKKRHDEAISKGDVAWGPDGWTATYAGANVGLIRSVDGASDIVKTTRNEAVTIIQTLSGQ</sequence>